<organism evidence="2 3">
    <name type="scientific">Natronoarchaeum mannanilyticum</name>
    <dbReference type="NCBI Taxonomy" id="926360"/>
    <lineage>
        <taxon>Archaea</taxon>
        <taxon>Methanobacteriati</taxon>
        <taxon>Methanobacteriota</taxon>
        <taxon>Stenosarchaea group</taxon>
        <taxon>Halobacteria</taxon>
        <taxon>Halobacteriales</taxon>
        <taxon>Natronoarchaeaceae</taxon>
    </lineage>
</organism>
<comment type="caution">
    <text evidence="2">The sequence shown here is derived from an EMBL/GenBank/DDBJ whole genome shotgun (WGS) entry which is preliminary data.</text>
</comment>
<gene>
    <name evidence="2" type="ORF">GCM10009020_09580</name>
</gene>
<feature type="transmembrane region" description="Helical" evidence="1">
    <location>
        <begin position="62"/>
        <end position="79"/>
    </location>
</feature>
<keyword evidence="3" id="KW-1185">Reference proteome</keyword>
<dbReference type="InterPro" id="IPR055968">
    <property type="entry name" value="DUF7546"/>
</dbReference>
<evidence type="ECO:0000313" key="2">
    <source>
        <dbReference type="EMBL" id="GAA0666426.1"/>
    </source>
</evidence>
<evidence type="ECO:0000256" key="1">
    <source>
        <dbReference type="SAM" id="Phobius"/>
    </source>
</evidence>
<accession>A0AAV3T7B5</accession>
<dbReference type="EMBL" id="BAAADV010000001">
    <property type="protein sequence ID" value="GAA0666426.1"/>
    <property type="molecule type" value="Genomic_DNA"/>
</dbReference>
<sequence>MPSDDRRADGGRAEATPAAGHRLAATLARRDVQAVTALIVAQAILVAGYFAATSARPTSLRYVWYPVVWITVGVWAAASRSTPSADRRRRVLAAAVAAGYLLVLARLGNVVAPASHGAGGVRVIAASPGWGPTLQYSGAALTVTAIPFVVIGYAALSYLVYAAVLDASGAALSGLVGLAACASCSLPLVAALIAGIAGTGAANAAYALSLDVATLAYLLSAAGLYWGPAIGGAIGGRPS</sequence>
<feature type="transmembrane region" description="Helical" evidence="1">
    <location>
        <begin position="204"/>
        <end position="227"/>
    </location>
</feature>
<evidence type="ECO:0008006" key="4">
    <source>
        <dbReference type="Google" id="ProtNLM"/>
    </source>
</evidence>
<keyword evidence="1" id="KW-0812">Transmembrane</keyword>
<feature type="transmembrane region" description="Helical" evidence="1">
    <location>
        <begin position="32"/>
        <end position="50"/>
    </location>
</feature>
<feature type="transmembrane region" description="Helical" evidence="1">
    <location>
        <begin position="175"/>
        <end position="198"/>
    </location>
</feature>
<name>A0AAV3T7B5_9EURY</name>
<feature type="transmembrane region" description="Helical" evidence="1">
    <location>
        <begin position="139"/>
        <end position="163"/>
    </location>
</feature>
<dbReference type="Pfam" id="PF24412">
    <property type="entry name" value="DUF7546"/>
    <property type="match status" value="1"/>
</dbReference>
<dbReference type="AlphaFoldDB" id="A0AAV3T7B5"/>
<reference evidence="2 3" key="1">
    <citation type="journal article" date="2019" name="Int. J. Syst. Evol. Microbiol.">
        <title>The Global Catalogue of Microorganisms (GCM) 10K type strain sequencing project: providing services to taxonomists for standard genome sequencing and annotation.</title>
        <authorList>
            <consortium name="The Broad Institute Genomics Platform"/>
            <consortium name="The Broad Institute Genome Sequencing Center for Infectious Disease"/>
            <person name="Wu L."/>
            <person name="Ma J."/>
        </authorList>
    </citation>
    <scope>NUCLEOTIDE SEQUENCE [LARGE SCALE GENOMIC DNA]</scope>
    <source>
        <strain evidence="2 3">JCM 16328</strain>
    </source>
</reference>
<dbReference type="Proteomes" id="UP001500420">
    <property type="component" value="Unassembled WGS sequence"/>
</dbReference>
<keyword evidence="1" id="KW-1133">Transmembrane helix</keyword>
<evidence type="ECO:0000313" key="3">
    <source>
        <dbReference type="Proteomes" id="UP001500420"/>
    </source>
</evidence>
<keyword evidence="1" id="KW-0472">Membrane</keyword>
<protein>
    <recommendedName>
        <fullName evidence="4">ABC transporter ATP-binding protein</fullName>
    </recommendedName>
</protein>
<feature type="transmembrane region" description="Helical" evidence="1">
    <location>
        <begin position="91"/>
        <end position="112"/>
    </location>
</feature>
<dbReference type="RefSeq" id="WP_343772751.1">
    <property type="nucleotide sequence ID" value="NZ_BAAADV010000001.1"/>
</dbReference>
<proteinExistence type="predicted"/>